<geneLocation type="plasmid" evidence="3 4">
    <name>p3</name>
</geneLocation>
<dbReference type="RefSeq" id="WP_015989356.1">
    <property type="nucleotide sequence ID" value="NZ_CP032342.1"/>
</dbReference>
<evidence type="ECO:0000313" key="4">
    <source>
        <dbReference type="Proteomes" id="UP000298774"/>
    </source>
</evidence>
<gene>
    <name evidence="3" type="ORF">D3868_27875</name>
    <name evidence="2" type="ORF">SIM66_00800</name>
</gene>
<sequence length="228" mass="24326">MLYAASTGGFYDRAIHGDTVPADAVEITDEEYAALFDGQSLGQRIVPGQDGRPTFYTPTLDDTKADRKAAATARRQTERDRGVVVNGNRWHSDKGSADDIATAVAMARLQEAGQGDGTFRTIWKTADGFVSVTLSDLLAAGLAVGNFVQACFANEAVIYAAIDAAETIEDVNAVSLESGWPDDGGPKDAATIKAIQQANARLERRAKELEAQGDYTGAQLLRLSIKEI</sequence>
<keyword evidence="3" id="KW-0614">Plasmid</keyword>
<dbReference type="AlphaFoldDB" id="A0A4D8QUP5"/>
<dbReference type="InterPro" id="IPR025484">
    <property type="entry name" value="DUF4376"/>
</dbReference>
<proteinExistence type="predicted"/>
<evidence type="ECO:0000313" key="2">
    <source>
        <dbReference type="EMBL" id="MDX5949748.1"/>
    </source>
</evidence>
<keyword evidence="5" id="KW-1185">Reference proteome</keyword>
<evidence type="ECO:0000259" key="1">
    <source>
        <dbReference type="Pfam" id="PF14301"/>
    </source>
</evidence>
<evidence type="ECO:0000313" key="3">
    <source>
        <dbReference type="EMBL" id="QCO12830.1"/>
    </source>
</evidence>
<protein>
    <submittedName>
        <fullName evidence="3">DUF4376 domain-containing protein</fullName>
    </submittedName>
</protein>
<evidence type="ECO:0000313" key="5">
    <source>
        <dbReference type="Proteomes" id="UP001277471"/>
    </source>
</evidence>
<accession>A0A4D8QUP5</accession>
<dbReference type="Pfam" id="PF14301">
    <property type="entry name" value="DUF4376"/>
    <property type="match status" value="1"/>
</dbReference>
<dbReference type="EMBL" id="CP032342">
    <property type="protein sequence ID" value="QCO12830.1"/>
    <property type="molecule type" value="Genomic_DNA"/>
</dbReference>
<dbReference type="Proteomes" id="UP000298774">
    <property type="component" value="Plasmid p3"/>
</dbReference>
<dbReference type="EMBL" id="JAWXYC010000001">
    <property type="protein sequence ID" value="MDX5949748.1"/>
    <property type="molecule type" value="Genomic_DNA"/>
</dbReference>
<reference evidence="2 5" key="2">
    <citation type="submission" date="2023-11" db="EMBL/GenBank/DDBJ databases">
        <title>MicrobeMod: A computational toolkit for identifying prokaryotic methylation and restriction-modification with nanopore sequencing.</title>
        <authorList>
            <person name="Crits-Christoph A."/>
            <person name="Kang S.C."/>
            <person name="Lee H."/>
            <person name="Ostrov N."/>
        </authorList>
    </citation>
    <scope>NUCLEOTIDE SEQUENCE [LARGE SCALE GENOMIC DNA]</scope>
    <source>
        <strain evidence="2 5">ATCC 29145</strain>
    </source>
</reference>
<dbReference type="Proteomes" id="UP001277471">
    <property type="component" value="Unassembled WGS sequence"/>
</dbReference>
<feature type="domain" description="DUF4376" evidence="1">
    <location>
        <begin position="63"/>
        <end position="173"/>
    </location>
</feature>
<reference evidence="3 4" key="1">
    <citation type="submission" date="2018-09" db="EMBL/GenBank/DDBJ databases">
        <title>Whole genome based analysis of evolution and adaptive divergence in Indian and Brazilian strains of Azospirillum brasilense.</title>
        <authorList>
            <person name="Singh C."/>
            <person name="Tripathi A.K."/>
        </authorList>
    </citation>
    <scope>NUCLEOTIDE SEQUENCE [LARGE SCALE GENOMIC DNA]</scope>
    <source>
        <strain evidence="3 4">MTCC4038</strain>
        <plasmid evidence="3 4">p3</plasmid>
    </source>
</reference>
<name>A0A4D8QUP5_AZOBR</name>
<dbReference type="GeneID" id="56447850"/>
<organism evidence="3 4">
    <name type="scientific">Azospirillum brasilense</name>
    <dbReference type="NCBI Taxonomy" id="192"/>
    <lineage>
        <taxon>Bacteria</taxon>
        <taxon>Pseudomonadati</taxon>
        <taxon>Pseudomonadota</taxon>
        <taxon>Alphaproteobacteria</taxon>
        <taxon>Rhodospirillales</taxon>
        <taxon>Azospirillaceae</taxon>
        <taxon>Azospirillum</taxon>
    </lineage>
</organism>